<comment type="caution">
    <text evidence="2">The sequence shown here is derived from an EMBL/GenBank/DDBJ whole genome shotgun (WGS) entry which is preliminary data.</text>
</comment>
<feature type="non-terminal residue" evidence="2">
    <location>
        <position position="1"/>
    </location>
</feature>
<dbReference type="EMBL" id="CAUYUJ010016759">
    <property type="protein sequence ID" value="CAK0868542.1"/>
    <property type="molecule type" value="Genomic_DNA"/>
</dbReference>
<evidence type="ECO:0000313" key="3">
    <source>
        <dbReference type="Proteomes" id="UP001189429"/>
    </source>
</evidence>
<evidence type="ECO:0000313" key="2">
    <source>
        <dbReference type="EMBL" id="CAK0868542.1"/>
    </source>
</evidence>
<keyword evidence="3" id="KW-1185">Reference proteome</keyword>
<feature type="non-terminal residue" evidence="2">
    <location>
        <position position="176"/>
    </location>
</feature>
<proteinExistence type="predicted"/>
<protein>
    <recommendedName>
        <fullName evidence="4">BHLH domain-containing protein</fullName>
    </recommendedName>
</protein>
<sequence length="176" mass="19916">ATVPMQCDGSSWGDVRNGERDVKITKAPQRDQDSMANQQDPTMSDVLGQLYGRWANAAEKMLATIAEAPMRPRSRRGQPTQCVGIPCTHHVKGKKDGDTKADQRRRHSMNLNTLYQRCRDAELLLRRHPKDSEQHLRAICSIIEATVDQIQQSELTNTAETDYLDQQAYQLALRVT</sequence>
<feature type="region of interest" description="Disordered" evidence="1">
    <location>
        <begin position="1"/>
        <end position="43"/>
    </location>
</feature>
<feature type="region of interest" description="Disordered" evidence="1">
    <location>
        <begin position="71"/>
        <end position="101"/>
    </location>
</feature>
<accession>A0ABN9V6M0</accession>
<dbReference type="Proteomes" id="UP001189429">
    <property type="component" value="Unassembled WGS sequence"/>
</dbReference>
<reference evidence="2" key="1">
    <citation type="submission" date="2023-10" db="EMBL/GenBank/DDBJ databases">
        <authorList>
            <person name="Chen Y."/>
            <person name="Shah S."/>
            <person name="Dougan E. K."/>
            <person name="Thang M."/>
            <person name="Chan C."/>
        </authorList>
    </citation>
    <scope>NUCLEOTIDE SEQUENCE [LARGE SCALE GENOMIC DNA]</scope>
</reference>
<evidence type="ECO:0008006" key="4">
    <source>
        <dbReference type="Google" id="ProtNLM"/>
    </source>
</evidence>
<gene>
    <name evidence="2" type="ORF">PCOR1329_LOCUS55172</name>
</gene>
<organism evidence="2 3">
    <name type="scientific">Prorocentrum cordatum</name>
    <dbReference type="NCBI Taxonomy" id="2364126"/>
    <lineage>
        <taxon>Eukaryota</taxon>
        <taxon>Sar</taxon>
        <taxon>Alveolata</taxon>
        <taxon>Dinophyceae</taxon>
        <taxon>Prorocentrales</taxon>
        <taxon>Prorocentraceae</taxon>
        <taxon>Prorocentrum</taxon>
    </lineage>
</organism>
<name>A0ABN9V6M0_9DINO</name>
<feature type="compositionally biased region" description="Basic and acidic residues" evidence="1">
    <location>
        <begin position="16"/>
        <end position="33"/>
    </location>
</feature>
<evidence type="ECO:0000256" key="1">
    <source>
        <dbReference type="SAM" id="MobiDB-lite"/>
    </source>
</evidence>